<reference evidence="2 3" key="1">
    <citation type="submission" date="2016-09" db="EMBL/GenBank/DDBJ databases">
        <title>Genomic analysis reveals versatility of anaerobic energy metabolism of Geosporobacter ferrireducens IRF9 of phylum Firmicutes.</title>
        <authorList>
            <person name="Kim S.-J."/>
        </authorList>
    </citation>
    <scope>NUCLEOTIDE SEQUENCE [LARGE SCALE GENOMIC DNA]</scope>
    <source>
        <strain evidence="2 3">IRF9</strain>
    </source>
</reference>
<dbReference type="PANTHER" id="PTHR40032:SF1">
    <property type="entry name" value="EXPORTED PROTEIN"/>
    <property type="match status" value="1"/>
</dbReference>
<gene>
    <name evidence="2" type="ORF">Gferi_04000</name>
</gene>
<sequence length="171" mass="19639">MIYYPQAQLHPYNRKAAVAYARKWALSRNPRYADFEKMGGDCTNFASQVIHAGGCPMNFHQYGWYYSNLNNRAPAWTSVKYLHKFLTTNKSTGAVVVETDMDGIEPGDIIQLNFGDDEVFDHSPVVVEIKPGPRTLDKILIAAHTFDRLDYPVSNYSFKKIRFLHIVGYRR</sequence>
<evidence type="ECO:0000313" key="3">
    <source>
        <dbReference type="Proteomes" id="UP000095743"/>
    </source>
</evidence>
<proteinExistence type="predicted"/>
<dbReference type="PANTHER" id="PTHR40032">
    <property type="entry name" value="EXPORTED PROTEIN-RELATED"/>
    <property type="match status" value="1"/>
</dbReference>
<dbReference type="Pfam" id="PF12671">
    <property type="entry name" value="Amidase_6"/>
    <property type="match status" value="1"/>
</dbReference>
<keyword evidence="3" id="KW-1185">Reference proteome</keyword>
<dbReference type="AlphaFoldDB" id="A0A1D8GD15"/>
<dbReference type="KEGG" id="gfe:Gferi_04000"/>
<dbReference type="EMBL" id="CP017269">
    <property type="protein sequence ID" value="AOT68795.1"/>
    <property type="molecule type" value="Genomic_DNA"/>
</dbReference>
<dbReference type="Proteomes" id="UP000095743">
    <property type="component" value="Chromosome"/>
</dbReference>
<feature type="domain" description="Putative amidase" evidence="1">
    <location>
        <begin position="12"/>
        <end position="164"/>
    </location>
</feature>
<dbReference type="InterPro" id="IPR024301">
    <property type="entry name" value="Amidase_6"/>
</dbReference>
<dbReference type="RefSeq" id="WP_069974362.1">
    <property type="nucleotide sequence ID" value="NZ_CP017269.1"/>
</dbReference>
<evidence type="ECO:0000259" key="1">
    <source>
        <dbReference type="Pfam" id="PF12671"/>
    </source>
</evidence>
<accession>A0A1D8GD15</accession>
<protein>
    <submittedName>
        <fullName evidence="2">Amidase</fullName>
    </submittedName>
</protein>
<dbReference type="OrthoDB" id="9812429at2"/>
<dbReference type="STRING" id="1424294.Gferi_04000"/>
<evidence type="ECO:0000313" key="2">
    <source>
        <dbReference type="EMBL" id="AOT68795.1"/>
    </source>
</evidence>
<organism evidence="2 3">
    <name type="scientific">Geosporobacter ferrireducens</name>
    <dbReference type="NCBI Taxonomy" id="1424294"/>
    <lineage>
        <taxon>Bacteria</taxon>
        <taxon>Bacillati</taxon>
        <taxon>Bacillota</taxon>
        <taxon>Clostridia</taxon>
        <taxon>Peptostreptococcales</taxon>
        <taxon>Thermotaleaceae</taxon>
        <taxon>Geosporobacter</taxon>
    </lineage>
</organism>
<name>A0A1D8GD15_9FIRM</name>